<feature type="compositionally biased region" description="Basic and acidic residues" evidence="1">
    <location>
        <begin position="426"/>
        <end position="439"/>
    </location>
</feature>
<sequence length="439" mass="50848">MQHRRSQGRDGSPSSSEDTAVRPKQRCNKESRLQWIPKRLLLISRGNVQAALKAYAEEESMKPNSSFSAGHGKIAQDGDGHSNQKTSSAVKDEQHSDKIGVHAIEEHEQEQGSARGHVQALLNMDDETIAKKTWYFSKRLNSDDSPERGDYREYEPEEITELHEELALYRIRAYELTVDSKLVELDDAVLKLKYPRSILRANDFFRCYEKNLEWSFDPELCKNNFFDNYQRLVLQDSGYLDLEFYRSFLNTYEQDLAYVQYFEEVANKTKWIEDYLGDRTFQRRIKGVAFMQALEIAAGFPNVPQFLVSYGFSEYTNSVWNDYSYKGLDGLYFEIWKRVAKGKMSFRSFVGNTLFPLEDFYGSHVAGIDKMASDDKARQLIREAVVEKVKPKYYLDYARKKLDIAKDIYLIPEGKRRQVAPQGDNGEAKAEMDDAAVRK</sequence>
<dbReference type="EMBL" id="OZ075121">
    <property type="protein sequence ID" value="CAL4897887.1"/>
    <property type="molecule type" value="Genomic_DNA"/>
</dbReference>
<dbReference type="AlphaFoldDB" id="A0ABC8VYY6"/>
<organism evidence="2 3">
    <name type="scientific">Urochloa decumbens</name>
    <dbReference type="NCBI Taxonomy" id="240449"/>
    <lineage>
        <taxon>Eukaryota</taxon>
        <taxon>Viridiplantae</taxon>
        <taxon>Streptophyta</taxon>
        <taxon>Embryophyta</taxon>
        <taxon>Tracheophyta</taxon>
        <taxon>Spermatophyta</taxon>
        <taxon>Magnoliopsida</taxon>
        <taxon>Liliopsida</taxon>
        <taxon>Poales</taxon>
        <taxon>Poaceae</taxon>
        <taxon>PACMAD clade</taxon>
        <taxon>Panicoideae</taxon>
        <taxon>Panicodae</taxon>
        <taxon>Paniceae</taxon>
        <taxon>Melinidinae</taxon>
        <taxon>Urochloa</taxon>
    </lineage>
</organism>
<feature type="region of interest" description="Disordered" evidence="1">
    <location>
        <begin position="60"/>
        <end position="96"/>
    </location>
</feature>
<evidence type="ECO:0000313" key="2">
    <source>
        <dbReference type="EMBL" id="CAL4897887.1"/>
    </source>
</evidence>
<proteinExistence type="predicted"/>
<reference evidence="2" key="1">
    <citation type="submission" date="2024-10" db="EMBL/GenBank/DDBJ databases">
        <authorList>
            <person name="Ryan C."/>
        </authorList>
    </citation>
    <scope>NUCLEOTIDE SEQUENCE [LARGE SCALE GENOMIC DNA]</scope>
</reference>
<evidence type="ECO:0000256" key="1">
    <source>
        <dbReference type="SAM" id="MobiDB-lite"/>
    </source>
</evidence>
<gene>
    <name evidence="2" type="ORF">URODEC1_LOCUS7483</name>
</gene>
<accession>A0ABC8VYY6</accession>
<dbReference type="PANTHER" id="PTHR34480:SF11">
    <property type="entry name" value="OS05G0173500 PROTEIN"/>
    <property type="match status" value="1"/>
</dbReference>
<feature type="region of interest" description="Disordered" evidence="1">
    <location>
        <begin position="1"/>
        <end position="30"/>
    </location>
</feature>
<keyword evidence="3" id="KW-1185">Reference proteome</keyword>
<protein>
    <submittedName>
        <fullName evidence="2">Uncharacterized protein</fullName>
    </submittedName>
</protein>
<dbReference type="Proteomes" id="UP001497457">
    <property type="component" value="Chromosome 11b"/>
</dbReference>
<feature type="region of interest" description="Disordered" evidence="1">
    <location>
        <begin position="418"/>
        <end position="439"/>
    </location>
</feature>
<name>A0ABC8VYY6_9POAL</name>
<evidence type="ECO:0000313" key="3">
    <source>
        <dbReference type="Proteomes" id="UP001497457"/>
    </source>
</evidence>
<dbReference type="PANTHER" id="PTHR34480">
    <property type="entry name" value="OS01G0967800 PROTEIN-RELATED"/>
    <property type="match status" value="1"/>
</dbReference>